<evidence type="ECO:0000256" key="4">
    <source>
        <dbReference type="ARBA" id="ARBA00022723"/>
    </source>
</evidence>
<keyword evidence="4" id="KW-0479">Metal-binding</keyword>
<dbReference type="Gene3D" id="3.30.310.50">
    <property type="entry name" value="Alpha-D-phosphohexomutase, C-terminal domain"/>
    <property type="match status" value="1"/>
</dbReference>
<evidence type="ECO:0000259" key="9">
    <source>
        <dbReference type="Pfam" id="PF02879"/>
    </source>
</evidence>
<dbReference type="GO" id="GO:0008966">
    <property type="term" value="F:phosphoglucosamine mutase activity"/>
    <property type="evidence" value="ECO:0007669"/>
    <property type="project" value="TreeGrafter"/>
</dbReference>
<dbReference type="GO" id="GO:0005829">
    <property type="term" value="C:cytosol"/>
    <property type="evidence" value="ECO:0007669"/>
    <property type="project" value="TreeGrafter"/>
</dbReference>
<evidence type="ECO:0000256" key="2">
    <source>
        <dbReference type="ARBA" id="ARBA00010231"/>
    </source>
</evidence>
<sequence>MLNTKNIIGTSGIQFGTSGARGLVVDFNPEVCAAFTHAFVAVLRNEFATKKLALAIDNRPSSYAMAQACAAALIQAEIEPIYYGVIPTPALAYQAMQDSMPCIMVTGSHIPFDRNGLKFYRPDGEITKADELAILAAEVEFHSLPILPELIASPHAAKNYCVRYASLFSTDMLVGKRIGIYEHSSAGRELYAPLFQSLGAEVVRIERSDKFVPIDTEAVSEEDKAKARLWSAQYQLDAIFSTDGDGDRPLVADENGQWLRGDILGLLCACALKIDALAIPVSSNTMIANCVRFNKVQLTKIGSPYVIAEFSLLAKQYSRIAGFEANGGFLLGSDIDLAGKPLAALPTRDAVLPFLMLLSAAGKGTISPLVDALPARYTHSDRIQHFATDRSKAILAEGLRNPQDLLVKLGFNDAQVILVDTTDGLRLTLSHGCIIHLRPSGNAPELRCYAEADNMAKAQALVEQVLNYVMLL</sequence>
<evidence type="ECO:0000256" key="1">
    <source>
        <dbReference type="ARBA" id="ARBA00001946"/>
    </source>
</evidence>
<dbReference type="AlphaFoldDB" id="A0A346AD59"/>
<dbReference type="SUPFAM" id="SSF55957">
    <property type="entry name" value="Phosphoglucomutase, C-terminal domain"/>
    <property type="match status" value="1"/>
</dbReference>
<comment type="similarity">
    <text evidence="2">Belongs to the phosphohexose mutase family.</text>
</comment>
<dbReference type="GO" id="GO:0046872">
    <property type="term" value="F:metal ion binding"/>
    <property type="evidence" value="ECO:0007669"/>
    <property type="project" value="UniProtKB-KW"/>
</dbReference>
<dbReference type="SUPFAM" id="SSF53738">
    <property type="entry name" value="Phosphoglucomutase, first 3 domains"/>
    <property type="match status" value="3"/>
</dbReference>
<organism evidence="10">
    <name type="scientific">Aeromonas hydrophila</name>
    <dbReference type="NCBI Taxonomy" id="644"/>
    <lineage>
        <taxon>Bacteria</taxon>
        <taxon>Pseudomonadati</taxon>
        <taxon>Pseudomonadota</taxon>
        <taxon>Gammaproteobacteria</taxon>
        <taxon>Aeromonadales</taxon>
        <taxon>Aeromonadaceae</taxon>
        <taxon>Aeromonas</taxon>
    </lineage>
</organism>
<dbReference type="PANTHER" id="PTHR42946:SF1">
    <property type="entry name" value="PHOSPHOGLUCOMUTASE (ALPHA-D-GLUCOSE-1,6-BISPHOSPHATE-DEPENDENT)"/>
    <property type="match status" value="1"/>
</dbReference>
<dbReference type="Pfam" id="PF02878">
    <property type="entry name" value="PGM_PMM_I"/>
    <property type="match status" value="1"/>
</dbReference>
<dbReference type="InterPro" id="IPR016055">
    <property type="entry name" value="A-D-PHexomutase_a/b/a-I/II/III"/>
</dbReference>
<dbReference type="GO" id="GO:0004615">
    <property type="term" value="F:phosphomannomutase activity"/>
    <property type="evidence" value="ECO:0007669"/>
    <property type="project" value="TreeGrafter"/>
</dbReference>
<evidence type="ECO:0000256" key="5">
    <source>
        <dbReference type="ARBA" id="ARBA00022842"/>
    </source>
</evidence>
<dbReference type="InterPro" id="IPR050060">
    <property type="entry name" value="Phosphoglucosamine_mutase"/>
</dbReference>
<dbReference type="CDD" id="cd03088">
    <property type="entry name" value="ManB"/>
    <property type="match status" value="1"/>
</dbReference>
<dbReference type="Gene3D" id="3.40.120.10">
    <property type="entry name" value="Alpha-D-Glucose-1,6-Bisphosphate, subunit A, domain 3"/>
    <property type="match status" value="3"/>
</dbReference>
<name>A0A346AD59_AERHY</name>
<dbReference type="InterPro" id="IPR036900">
    <property type="entry name" value="A-D-PHexomutase_C_sf"/>
</dbReference>
<dbReference type="InterPro" id="IPR005843">
    <property type="entry name" value="A-D-PHexomutase_C"/>
</dbReference>
<evidence type="ECO:0000259" key="8">
    <source>
        <dbReference type="Pfam" id="PF02878"/>
    </source>
</evidence>
<comment type="cofactor">
    <cofactor evidence="1">
        <name>Mg(2+)</name>
        <dbReference type="ChEBI" id="CHEBI:18420"/>
    </cofactor>
</comment>
<dbReference type="GO" id="GO:0009252">
    <property type="term" value="P:peptidoglycan biosynthetic process"/>
    <property type="evidence" value="ECO:0007669"/>
    <property type="project" value="TreeGrafter"/>
</dbReference>
<dbReference type="InterPro" id="IPR005844">
    <property type="entry name" value="A-D-PHexomutase_a/b/a-I"/>
</dbReference>
<evidence type="ECO:0000259" key="7">
    <source>
        <dbReference type="Pfam" id="PF00408"/>
    </source>
</evidence>
<feature type="domain" description="Alpha-D-phosphohexomutase alpha/beta/alpha" evidence="9">
    <location>
        <begin position="159"/>
        <end position="256"/>
    </location>
</feature>
<feature type="domain" description="Alpha-D-phosphohexomutase C-terminal" evidence="7">
    <location>
        <begin position="413"/>
        <end position="466"/>
    </location>
</feature>
<reference evidence="10" key="1">
    <citation type="submission" date="2018-06" db="EMBL/GenBank/DDBJ databases">
        <title>Genetic diversity of the Aeromonas Hydrophila O antigens and development of a suspension array for serotype detection.</title>
        <authorList>
            <person name="Cao H."/>
            <person name="Liu B."/>
        </authorList>
    </citation>
    <scope>NUCLEOTIDE SEQUENCE</scope>
    <source>
        <strain evidence="10">G5391</strain>
    </source>
</reference>
<dbReference type="InterPro" id="IPR005845">
    <property type="entry name" value="A-D-PHexomutase_a/b/a-II"/>
</dbReference>
<keyword evidence="3" id="KW-0597">Phosphoprotein</keyword>
<keyword evidence="5" id="KW-0460">Magnesium</keyword>
<dbReference type="Pfam" id="PF00408">
    <property type="entry name" value="PGM_PMM_IV"/>
    <property type="match status" value="1"/>
</dbReference>
<accession>A0A346AD59</accession>
<protein>
    <submittedName>
        <fullName evidence="10">Phosphoglucosamine mutase</fullName>
    </submittedName>
</protein>
<feature type="domain" description="Alpha-D-phosphohexomutase alpha/beta/alpha" evidence="8">
    <location>
        <begin position="13"/>
        <end position="135"/>
    </location>
</feature>
<dbReference type="EMBL" id="MH449686">
    <property type="protein sequence ID" value="AXL05171.1"/>
    <property type="molecule type" value="Genomic_DNA"/>
</dbReference>
<evidence type="ECO:0000256" key="3">
    <source>
        <dbReference type="ARBA" id="ARBA00022553"/>
    </source>
</evidence>
<keyword evidence="6" id="KW-0413">Isomerase</keyword>
<dbReference type="GO" id="GO:0006048">
    <property type="term" value="P:UDP-N-acetylglucosamine biosynthetic process"/>
    <property type="evidence" value="ECO:0007669"/>
    <property type="project" value="TreeGrafter"/>
</dbReference>
<evidence type="ECO:0000313" key="10">
    <source>
        <dbReference type="EMBL" id="AXL05171.1"/>
    </source>
</evidence>
<dbReference type="Pfam" id="PF02879">
    <property type="entry name" value="PGM_PMM_II"/>
    <property type="match status" value="1"/>
</dbReference>
<evidence type="ECO:0000256" key="6">
    <source>
        <dbReference type="ARBA" id="ARBA00023235"/>
    </source>
</evidence>
<proteinExistence type="inferred from homology"/>
<dbReference type="GO" id="GO:0005975">
    <property type="term" value="P:carbohydrate metabolic process"/>
    <property type="evidence" value="ECO:0007669"/>
    <property type="project" value="InterPro"/>
</dbReference>
<dbReference type="PANTHER" id="PTHR42946">
    <property type="entry name" value="PHOSPHOHEXOSE MUTASE"/>
    <property type="match status" value="1"/>
</dbReference>
<gene>
    <name evidence="10" type="primary">manB</name>
</gene>